<name>A0A432W4X1_9GAMM</name>
<evidence type="ECO:0000256" key="2">
    <source>
        <dbReference type="SAM" id="MobiDB-lite"/>
    </source>
</evidence>
<dbReference type="EMBL" id="PIPL01000002">
    <property type="protein sequence ID" value="RUO24510.1"/>
    <property type="molecule type" value="Genomic_DNA"/>
</dbReference>
<keyword evidence="5" id="KW-1185">Reference proteome</keyword>
<comment type="caution">
    <text evidence="4">The sequence shown here is derived from an EMBL/GenBank/DDBJ whole genome shotgun (WGS) entry which is preliminary data.</text>
</comment>
<dbReference type="PANTHER" id="PTHR37533">
    <property type="entry name" value="FLAGELLAR HOOK-LENGTH CONTROL PROTEIN"/>
    <property type="match status" value="1"/>
</dbReference>
<feature type="compositionally biased region" description="Polar residues" evidence="2">
    <location>
        <begin position="470"/>
        <end position="482"/>
    </location>
</feature>
<dbReference type="AlphaFoldDB" id="A0A432W4X1"/>
<feature type="compositionally biased region" description="Low complexity" evidence="2">
    <location>
        <begin position="361"/>
        <end position="376"/>
    </location>
</feature>
<protein>
    <recommendedName>
        <fullName evidence="3">Flagellar hook-length control protein-like C-terminal domain-containing protein</fullName>
    </recommendedName>
</protein>
<feature type="region of interest" description="Disordered" evidence="2">
    <location>
        <begin position="360"/>
        <end position="383"/>
    </location>
</feature>
<dbReference type="OrthoDB" id="1792985at2"/>
<feature type="compositionally biased region" description="Basic and acidic residues" evidence="2">
    <location>
        <begin position="70"/>
        <end position="95"/>
    </location>
</feature>
<feature type="region of interest" description="Disordered" evidence="2">
    <location>
        <begin position="266"/>
        <end position="286"/>
    </location>
</feature>
<evidence type="ECO:0000256" key="1">
    <source>
        <dbReference type="SAM" id="Coils"/>
    </source>
</evidence>
<feature type="compositionally biased region" description="Basic and acidic residues" evidence="2">
    <location>
        <begin position="32"/>
        <end position="60"/>
    </location>
</feature>
<sequence>MQHILPTEISVHPTPATPSKGKHSAGQQNEKTVFENELDRHSKQDVKVKPESRDAADGKAAKVAAAPTEAKSKTEGKEGKKSAEDKSPAKDKEQVEGEEEVEGNNKPDDSVDDLSEAEDWFSLIENARNLSEGEMQELQEAVVQIEEAKPEWLQEVDLDSIEAGSDNEEASAKLQALLADLMSQLDMNEGELESLDMEQLRSMLASVIEDFEWQGQPLTEESKEQLLVLLDVQLDALETADEESPEPEGQQLVANLLAQLNQMLPKENDNSRSTRGAANQPSPVVQAMAKASEELRQQMQSALSDDNAKPDDAEKVDNLRRLFADTLAQQNTGSENRPQQNSVQSANNAQTLVNNSANTLSTQQRQAQEAQQSSAKESARQTQQAIDILGPQAPQQLRERISVMFNSRTQAAEIRLDPPDLGRMQIRINLSQEQTAVSFQVTNPQAREALEQSIPRLRELLEEQGLNLSEANVSEQSEQQAGSDEGTAGFASSIQSGDEPELDEQAYIEADIQPLNGRIDYYA</sequence>
<feature type="region of interest" description="Disordered" evidence="2">
    <location>
        <begin position="470"/>
        <end position="504"/>
    </location>
</feature>
<feature type="region of interest" description="Disordered" evidence="2">
    <location>
        <begin position="1"/>
        <end position="117"/>
    </location>
</feature>
<gene>
    <name evidence="4" type="ORF">CWE09_11710</name>
</gene>
<dbReference type="InterPro" id="IPR038610">
    <property type="entry name" value="FliK-like_C_sf"/>
</dbReference>
<evidence type="ECO:0000259" key="3">
    <source>
        <dbReference type="Pfam" id="PF02120"/>
    </source>
</evidence>
<feature type="coiled-coil region" evidence="1">
    <location>
        <begin position="128"/>
        <end position="198"/>
    </location>
</feature>
<dbReference type="RefSeq" id="WP_126804211.1">
    <property type="nucleotide sequence ID" value="NZ_PIPL01000002.1"/>
</dbReference>
<dbReference type="InterPro" id="IPR021136">
    <property type="entry name" value="Flagellar_hook_control-like_C"/>
</dbReference>
<reference evidence="4 5" key="1">
    <citation type="journal article" date="2011" name="Front. Microbiol.">
        <title>Genomic signatures of strain selection and enhancement in Bacillus atrophaeus var. globigii, a historical biowarfare simulant.</title>
        <authorList>
            <person name="Gibbons H.S."/>
            <person name="Broomall S.M."/>
            <person name="McNew L.A."/>
            <person name="Daligault H."/>
            <person name="Chapman C."/>
            <person name="Bruce D."/>
            <person name="Karavis M."/>
            <person name="Krepps M."/>
            <person name="McGregor P.A."/>
            <person name="Hong C."/>
            <person name="Park K.H."/>
            <person name="Akmal A."/>
            <person name="Feldman A."/>
            <person name="Lin J.S."/>
            <person name="Chang W.E."/>
            <person name="Higgs B.W."/>
            <person name="Demirev P."/>
            <person name="Lindquist J."/>
            <person name="Liem A."/>
            <person name="Fochler E."/>
            <person name="Read T.D."/>
            <person name="Tapia R."/>
            <person name="Johnson S."/>
            <person name="Bishop-Lilly K.A."/>
            <person name="Detter C."/>
            <person name="Han C."/>
            <person name="Sozhamannan S."/>
            <person name="Rosenzweig C.N."/>
            <person name="Skowronski E.W."/>
        </authorList>
    </citation>
    <scope>NUCLEOTIDE SEQUENCE [LARGE SCALE GENOMIC DNA]</scope>
    <source>
        <strain evidence="4 5">MLST1</strain>
    </source>
</reference>
<organism evidence="4 5">
    <name type="scientific">Aliidiomarina minuta</name>
    <dbReference type="NCBI Taxonomy" id="880057"/>
    <lineage>
        <taxon>Bacteria</taxon>
        <taxon>Pseudomonadati</taxon>
        <taxon>Pseudomonadota</taxon>
        <taxon>Gammaproteobacteria</taxon>
        <taxon>Alteromonadales</taxon>
        <taxon>Idiomarinaceae</taxon>
        <taxon>Aliidiomarina</taxon>
    </lineage>
</organism>
<keyword evidence="1" id="KW-0175">Coiled coil</keyword>
<feature type="compositionally biased region" description="Polar residues" evidence="2">
    <location>
        <begin position="273"/>
        <end position="283"/>
    </location>
</feature>
<proteinExistence type="predicted"/>
<feature type="domain" description="Flagellar hook-length control protein-like C-terminal" evidence="3">
    <location>
        <begin position="399"/>
        <end position="481"/>
    </location>
</feature>
<dbReference type="Gene3D" id="3.30.750.140">
    <property type="match status" value="1"/>
</dbReference>
<dbReference type="CDD" id="cd17470">
    <property type="entry name" value="T3SS_Flik_C"/>
    <property type="match status" value="1"/>
</dbReference>
<dbReference type="Proteomes" id="UP000288293">
    <property type="component" value="Unassembled WGS sequence"/>
</dbReference>
<dbReference type="InterPro" id="IPR052563">
    <property type="entry name" value="FliK"/>
</dbReference>
<accession>A0A432W4X1</accession>
<evidence type="ECO:0000313" key="4">
    <source>
        <dbReference type="EMBL" id="RUO24510.1"/>
    </source>
</evidence>
<dbReference type="PANTHER" id="PTHR37533:SF2">
    <property type="entry name" value="FLAGELLAR HOOK-LENGTH CONTROL PROTEIN"/>
    <property type="match status" value="1"/>
</dbReference>
<dbReference type="Pfam" id="PF02120">
    <property type="entry name" value="Flg_hook"/>
    <property type="match status" value="1"/>
</dbReference>
<evidence type="ECO:0000313" key="5">
    <source>
        <dbReference type="Proteomes" id="UP000288293"/>
    </source>
</evidence>